<gene>
    <name evidence="1" type="ORF">FYJ91_11435</name>
</gene>
<evidence type="ECO:0000313" key="2">
    <source>
        <dbReference type="Proteomes" id="UP000322077"/>
    </source>
</evidence>
<dbReference type="AlphaFoldDB" id="A0A5D9C6K2"/>
<dbReference type="Proteomes" id="UP000322077">
    <property type="component" value="Unassembled WGS sequence"/>
</dbReference>
<comment type="caution">
    <text evidence="1">The sequence shown here is derived from an EMBL/GenBank/DDBJ whole genome shotgun (WGS) entry which is preliminary data.</text>
</comment>
<dbReference type="RefSeq" id="WP_149522439.1">
    <property type="nucleotide sequence ID" value="NZ_VTOU01000003.1"/>
</dbReference>
<name>A0A5D9C6K2_9SPHN</name>
<protein>
    <submittedName>
        <fullName evidence="1">Uncharacterized protein</fullName>
    </submittedName>
</protein>
<accession>A0A5D9C6K2</accession>
<proteinExistence type="predicted"/>
<sequence length="90" mass="10276">MTPDNTPASPSRWAWWAGRDEEEYRLAGPCPTRGHAINEAYGDTEPGDIIYLVEAITAPEEERDHDSGIIPFVKMRKRSHVIRKKEARND</sequence>
<evidence type="ECO:0000313" key="1">
    <source>
        <dbReference type="EMBL" id="TZG25631.1"/>
    </source>
</evidence>
<organism evidence="1 2">
    <name type="scientific">Sphingomonas montanisoli</name>
    <dbReference type="NCBI Taxonomy" id="2606412"/>
    <lineage>
        <taxon>Bacteria</taxon>
        <taxon>Pseudomonadati</taxon>
        <taxon>Pseudomonadota</taxon>
        <taxon>Alphaproteobacteria</taxon>
        <taxon>Sphingomonadales</taxon>
        <taxon>Sphingomonadaceae</taxon>
        <taxon>Sphingomonas</taxon>
    </lineage>
</organism>
<dbReference type="EMBL" id="VTOU01000003">
    <property type="protein sequence ID" value="TZG25631.1"/>
    <property type="molecule type" value="Genomic_DNA"/>
</dbReference>
<keyword evidence="2" id="KW-1185">Reference proteome</keyword>
<reference evidence="1 2" key="1">
    <citation type="submission" date="2019-08" db="EMBL/GenBank/DDBJ databases">
        <authorList>
            <person name="Wang G."/>
            <person name="Xu Z."/>
        </authorList>
    </citation>
    <scope>NUCLEOTIDE SEQUENCE [LARGE SCALE GENOMIC DNA]</scope>
    <source>
        <strain evidence="1 2">ZX</strain>
    </source>
</reference>